<keyword evidence="2" id="KW-1185">Reference proteome</keyword>
<reference evidence="1 2" key="1">
    <citation type="submission" date="2020-08" db="EMBL/GenBank/DDBJ databases">
        <title>Sequencing the genomes of 1000 actinobacteria strains.</title>
        <authorList>
            <person name="Klenk H.-P."/>
        </authorList>
    </citation>
    <scope>NUCLEOTIDE SEQUENCE [LARGE SCALE GENOMIC DNA]</scope>
    <source>
        <strain evidence="1 2">DSM 46659</strain>
    </source>
</reference>
<sequence>MTPRFGEVWTIGQGDDDDILPPVPHLVVSGDLYNESGLGVILCEVNRHQLTDPEISEPITNLGVALLDRVVWFPQTWLRENVGYLRPDRHDHVKRVVRNLIGND</sequence>
<comment type="caution">
    <text evidence="1">The sequence shown here is derived from an EMBL/GenBank/DDBJ whole genome shotgun (WGS) entry which is preliminary data.</text>
</comment>
<evidence type="ECO:0000313" key="1">
    <source>
        <dbReference type="EMBL" id="MBB6171249.1"/>
    </source>
</evidence>
<keyword evidence="1" id="KW-0378">Hydrolase</keyword>
<dbReference type="AlphaFoldDB" id="A0A7W9YFJ5"/>
<protein>
    <submittedName>
        <fullName evidence="1">mRNA-degrading endonuclease toxin of MazEF toxin-antitoxin module</fullName>
    </submittedName>
</protein>
<name>A0A7W9YFJ5_9ACTN</name>
<keyword evidence="1" id="KW-0255">Endonuclease</keyword>
<dbReference type="EMBL" id="JACHDS010000001">
    <property type="protein sequence ID" value="MBB6171249.1"/>
    <property type="molecule type" value="Genomic_DNA"/>
</dbReference>
<dbReference type="RefSeq" id="WP_184074518.1">
    <property type="nucleotide sequence ID" value="NZ_JACHDS010000001.1"/>
</dbReference>
<dbReference type="GO" id="GO:0004519">
    <property type="term" value="F:endonuclease activity"/>
    <property type="evidence" value="ECO:0007669"/>
    <property type="project" value="UniProtKB-KW"/>
</dbReference>
<accession>A0A7W9YFJ5</accession>
<dbReference type="Proteomes" id="UP000546642">
    <property type="component" value="Unassembled WGS sequence"/>
</dbReference>
<evidence type="ECO:0000313" key="2">
    <source>
        <dbReference type="Proteomes" id="UP000546642"/>
    </source>
</evidence>
<gene>
    <name evidence="1" type="ORF">HNR23_001309</name>
</gene>
<proteinExistence type="predicted"/>
<organism evidence="1 2">
    <name type="scientific">Nocardiopsis mwathae</name>
    <dbReference type="NCBI Taxonomy" id="1472723"/>
    <lineage>
        <taxon>Bacteria</taxon>
        <taxon>Bacillati</taxon>
        <taxon>Actinomycetota</taxon>
        <taxon>Actinomycetes</taxon>
        <taxon>Streptosporangiales</taxon>
        <taxon>Nocardiopsidaceae</taxon>
        <taxon>Nocardiopsis</taxon>
    </lineage>
</organism>
<dbReference type="SUPFAM" id="SSF50118">
    <property type="entry name" value="Cell growth inhibitor/plasmid maintenance toxic component"/>
    <property type="match status" value="1"/>
</dbReference>
<keyword evidence="1" id="KW-0540">Nuclease</keyword>